<dbReference type="InterPro" id="IPR043427">
    <property type="entry name" value="YscJ/FliF"/>
</dbReference>
<evidence type="ECO:0000313" key="15">
    <source>
        <dbReference type="Proteomes" id="UP000245202"/>
    </source>
</evidence>
<protein>
    <recommendedName>
        <fullName evidence="9">Flagellar M-ring protein</fullName>
    </recommendedName>
</protein>
<dbReference type="NCBIfam" id="TIGR00206">
    <property type="entry name" value="fliF"/>
    <property type="match status" value="1"/>
</dbReference>
<dbReference type="GO" id="GO:0003774">
    <property type="term" value="F:cytoskeletal motor activity"/>
    <property type="evidence" value="ECO:0007669"/>
    <property type="project" value="InterPro"/>
</dbReference>
<comment type="similarity">
    <text evidence="3 9">Belongs to the FliF family.</text>
</comment>
<evidence type="ECO:0000259" key="12">
    <source>
        <dbReference type="Pfam" id="PF01514"/>
    </source>
</evidence>
<dbReference type="Pfam" id="PF08345">
    <property type="entry name" value="YscJ_FliF_C"/>
    <property type="match status" value="1"/>
</dbReference>
<name>A0A2R5F1F8_9BACL</name>
<evidence type="ECO:0000256" key="6">
    <source>
        <dbReference type="ARBA" id="ARBA00022989"/>
    </source>
</evidence>
<evidence type="ECO:0000256" key="11">
    <source>
        <dbReference type="SAM" id="Phobius"/>
    </source>
</evidence>
<keyword evidence="14" id="KW-0282">Flagellum</keyword>
<feature type="compositionally biased region" description="Low complexity" evidence="10">
    <location>
        <begin position="309"/>
        <end position="319"/>
    </location>
</feature>
<sequence>MNERIAHYRGRLSGFWGQMGKRQKIWLGASIGGLLLTVILLTIVFTRTEYELAFQNMDATDAAAVMNYLDGNGIPYELSSNGSSISVPSAVASRVKVDVGSQGLVQNGSIGFEVFSNSASQFGKTQNEFDVIYQTALNGEVQKLLNGLQGVESSKVLINRPEESVFLTAADEPQATAAIVMKFTSGYRPSQKEIDGYYNLVKSTVSDLAIEDITISSPQGELISSVVGGAGTGSADAVDMQFQIQNKYETSLKKEIQQFLGPIVGSDNLVVSVASSMNFDKRRTEENLVRPLADNDNNGIKVSEHIDNSSSTGSSTPAGGVAGTGETDIPGYEAGSQGANSSETNSQVTNYDYDRIKNNIESGPYVLEDLSISIGIEAAQLEDENARTDITNYLTTVVRGQLAGSGQDVNDDVLMGKKVSLIARTFAENPSAASKSGLSTGWAIGLGAAALALIGGLVFLLNRRRKQAEIEEVEMAPVSTKVEYPTLDLDSVNNDSQARKNLETLAKRKPDEFVNLLRTWLVDE</sequence>
<evidence type="ECO:0000256" key="1">
    <source>
        <dbReference type="ARBA" id="ARBA00004117"/>
    </source>
</evidence>
<dbReference type="InterPro" id="IPR045851">
    <property type="entry name" value="AMP-bd_C_sf"/>
</dbReference>
<dbReference type="GO" id="GO:0005886">
    <property type="term" value="C:plasma membrane"/>
    <property type="evidence" value="ECO:0007669"/>
    <property type="project" value="UniProtKB-SubCell"/>
</dbReference>
<feature type="compositionally biased region" description="Polar residues" evidence="10">
    <location>
        <begin position="337"/>
        <end position="346"/>
    </location>
</feature>
<evidence type="ECO:0000259" key="13">
    <source>
        <dbReference type="Pfam" id="PF08345"/>
    </source>
</evidence>
<feature type="transmembrane region" description="Helical" evidence="11">
    <location>
        <begin position="25"/>
        <end position="45"/>
    </location>
</feature>
<keyword evidence="15" id="KW-1185">Reference proteome</keyword>
<feature type="domain" description="Flagellar M-ring N-terminal" evidence="12">
    <location>
        <begin position="46"/>
        <end position="224"/>
    </location>
</feature>
<keyword evidence="14" id="KW-0966">Cell projection</keyword>
<dbReference type="Pfam" id="PF01514">
    <property type="entry name" value="YscJ_FliF"/>
    <property type="match status" value="1"/>
</dbReference>
<keyword evidence="4" id="KW-1003">Cell membrane</keyword>
<keyword evidence="14" id="KW-0969">Cilium</keyword>
<dbReference type="InterPro" id="IPR013556">
    <property type="entry name" value="Flag_M-ring_C"/>
</dbReference>
<reference evidence="14 15" key="1">
    <citation type="submission" date="2017-08" db="EMBL/GenBank/DDBJ databases">
        <title>Substantial Increase in Enzyme Production by Combined Drug-Resistance Mutations in Paenibacillus agaridevorans.</title>
        <authorList>
            <person name="Tanaka Y."/>
            <person name="Funane K."/>
            <person name="Hosaka T."/>
            <person name="Shiwa Y."/>
            <person name="Fujita N."/>
            <person name="Miyazaki T."/>
            <person name="Yoshikawa H."/>
            <person name="Murakami K."/>
            <person name="Kasahara K."/>
            <person name="Inaoka T."/>
            <person name="Hiraga Y."/>
            <person name="Ochi K."/>
        </authorList>
    </citation>
    <scope>NUCLEOTIDE SEQUENCE [LARGE SCALE GENOMIC DNA]</scope>
    <source>
        <strain evidence="14 15">T-3040</strain>
    </source>
</reference>
<feature type="transmembrane region" description="Helical" evidence="11">
    <location>
        <begin position="441"/>
        <end position="461"/>
    </location>
</feature>
<evidence type="ECO:0000256" key="2">
    <source>
        <dbReference type="ARBA" id="ARBA00004651"/>
    </source>
</evidence>
<evidence type="ECO:0000256" key="4">
    <source>
        <dbReference type="ARBA" id="ARBA00022475"/>
    </source>
</evidence>
<organism evidence="14 15">
    <name type="scientific">Paenibacillus agaridevorans</name>
    <dbReference type="NCBI Taxonomy" id="171404"/>
    <lineage>
        <taxon>Bacteria</taxon>
        <taxon>Bacillati</taxon>
        <taxon>Bacillota</taxon>
        <taxon>Bacilli</taxon>
        <taxon>Bacillales</taxon>
        <taxon>Paenibacillaceae</taxon>
        <taxon>Paenibacillus</taxon>
    </lineage>
</organism>
<feature type="domain" description="Flagellar M-ring C-terminal" evidence="13">
    <location>
        <begin position="260"/>
        <end position="391"/>
    </location>
</feature>
<keyword evidence="6 11" id="KW-1133">Transmembrane helix</keyword>
<comment type="function">
    <text evidence="9">The M ring may be actively involved in energy transduction.</text>
</comment>
<dbReference type="Gene3D" id="3.30.300.30">
    <property type="match status" value="1"/>
</dbReference>
<dbReference type="Proteomes" id="UP000245202">
    <property type="component" value="Unassembled WGS sequence"/>
</dbReference>
<dbReference type="PRINTS" id="PR01009">
    <property type="entry name" value="FLGMRINGFLIF"/>
</dbReference>
<feature type="region of interest" description="Disordered" evidence="10">
    <location>
        <begin position="288"/>
        <end position="346"/>
    </location>
</feature>
<dbReference type="PANTHER" id="PTHR30046">
    <property type="entry name" value="FLAGELLAR M-RING PROTEIN"/>
    <property type="match status" value="1"/>
</dbReference>
<dbReference type="GO" id="GO:0009431">
    <property type="term" value="C:bacterial-type flagellum basal body, MS ring"/>
    <property type="evidence" value="ECO:0007669"/>
    <property type="project" value="InterPro"/>
</dbReference>
<evidence type="ECO:0000256" key="10">
    <source>
        <dbReference type="SAM" id="MobiDB-lite"/>
    </source>
</evidence>
<keyword evidence="8 9" id="KW-0975">Bacterial flagellum</keyword>
<evidence type="ECO:0000256" key="3">
    <source>
        <dbReference type="ARBA" id="ARBA00007971"/>
    </source>
</evidence>
<keyword evidence="7 11" id="KW-0472">Membrane</keyword>
<dbReference type="InterPro" id="IPR006182">
    <property type="entry name" value="FliF_N_dom"/>
</dbReference>
<evidence type="ECO:0000256" key="9">
    <source>
        <dbReference type="PIRNR" id="PIRNR004862"/>
    </source>
</evidence>
<evidence type="ECO:0000256" key="5">
    <source>
        <dbReference type="ARBA" id="ARBA00022692"/>
    </source>
</evidence>
<dbReference type="RefSeq" id="WP_108994295.1">
    <property type="nucleotide sequence ID" value="NZ_BDQX01000243.1"/>
</dbReference>
<dbReference type="EMBL" id="BDQX01000243">
    <property type="protein sequence ID" value="GBG09591.1"/>
    <property type="molecule type" value="Genomic_DNA"/>
</dbReference>
<dbReference type="AlphaFoldDB" id="A0A2R5F1F8"/>
<evidence type="ECO:0000313" key="14">
    <source>
        <dbReference type="EMBL" id="GBG09591.1"/>
    </source>
</evidence>
<dbReference type="PIRSF" id="PIRSF004862">
    <property type="entry name" value="FliF"/>
    <property type="match status" value="1"/>
</dbReference>
<gene>
    <name evidence="14" type="ORF">PAT3040_04248</name>
</gene>
<evidence type="ECO:0000256" key="8">
    <source>
        <dbReference type="ARBA" id="ARBA00023143"/>
    </source>
</evidence>
<comment type="subcellular location">
    <subcellularLocation>
        <location evidence="1 9">Bacterial flagellum basal body</location>
    </subcellularLocation>
    <subcellularLocation>
        <location evidence="2">Cell membrane</location>
        <topology evidence="2">Multi-pass membrane protein</topology>
    </subcellularLocation>
</comment>
<proteinExistence type="inferred from homology"/>
<accession>A0A2R5F1F8</accession>
<keyword evidence="5 11" id="KW-0812">Transmembrane</keyword>
<dbReference type="GO" id="GO:0071973">
    <property type="term" value="P:bacterial-type flagellum-dependent cell motility"/>
    <property type="evidence" value="ECO:0007669"/>
    <property type="project" value="InterPro"/>
</dbReference>
<dbReference type="PANTHER" id="PTHR30046:SF0">
    <property type="entry name" value="FLAGELLAR M-RING PROTEIN"/>
    <property type="match status" value="1"/>
</dbReference>
<comment type="caution">
    <text evidence="14">The sequence shown here is derived from an EMBL/GenBank/DDBJ whole genome shotgun (WGS) entry which is preliminary data.</text>
</comment>
<dbReference type="InterPro" id="IPR000067">
    <property type="entry name" value="FlgMring_FliF"/>
</dbReference>
<evidence type="ECO:0000256" key="7">
    <source>
        <dbReference type="ARBA" id="ARBA00023136"/>
    </source>
</evidence>